<dbReference type="Proteomes" id="UP000064183">
    <property type="component" value="Chromosome"/>
</dbReference>
<evidence type="ECO:0000313" key="4">
    <source>
        <dbReference type="Proteomes" id="UP000064183"/>
    </source>
</evidence>
<keyword evidence="2" id="KW-0812">Transmembrane</keyword>
<dbReference type="RefSeq" id="WP_010059875.1">
    <property type="nucleotide sequence ID" value="NZ_CP013738.1"/>
</dbReference>
<evidence type="ECO:0000256" key="2">
    <source>
        <dbReference type="SAM" id="Phobius"/>
    </source>
</evidence>
<accession>A0A0U3LG04</accession>
<keyword evidence="2" id="KW-1133">Transmembrane helix</keyword>
<dbReference type="KEGG" id="sgb:WQO_13205"/>
<evidence type="ECO:0000256" key="1">
    <source>
        <dbReference type="SAM" id="MobiDB-lite"/>
    </source>
</evidence>
<dbReference type="AlphaFoldDB" id="A0A0U3LG04"/>
<dbReference type="EMBL" id="CP013738">
    <property type="protein sequence ID" value="ALU94219.1"/>
    <property type="molecule type" value="Genomic_DNA"/>
</dbReference>
<name>A0A0U3LG04_STRGL</name>
<protein>
    <submittedName>
        <fullName evidence="3">Uncharacterized protein</fullName>
    </submittedName>
</protein>
<gene>
    <name evidence="3" type="ORF">WQO_13205</name>
</gene>
<keyword evidence="2" id="KW-0472">Membrane</keyword>
<organism evidence="3 4">
    <name type="scientific">Streptomyces globisporus C-1027</name>
    <dbReference type="NCBI Taxonomy" id="1172567"/>
    <lineage>
        <taxon>Bacteria</taxon>
        <taxon>Bacillati</taxon>
        <taxon>Actinomycetota</taxon>
        <taxon>Actinomycetes</taxon>
        <taxon>Kitasatosporales</taxon>
        <taxon>Streptomycetaceae</taxon>
        <taxon>Streptomyces</taxon>
    </lineage>
</organism>
<feature type="region of interest" description="Disordered" evidence="1">
    <location>
        <begin position="213"/>
        <end position="237"/>
    </location>
</feature>
<evidence type="ECO:0000313" key="3">
    <source>
        <dbReference type="EMBL" id="ALU94219.1"/>
    </source>
</evidence>
<dbReference type="GeneID" id="27783302"/>
<feature type="transmembrane region" description="Helical" evidence="2">
    <location>
        <begin position="32"/>
        <end position="54"/>
    </location>
</feature>
<reference evidence="3 4" key="1">
    <citation type="journal article" date="2012" name="J. Bacteriol.">
        <title>Draft genome sequence of Streptomyces globisporus C-1027, which produces an antitumor antibiotic consisting of a nine-membered enediyne with a chromoprotein.</title>
        <authorList>
            <person name="Wang L."/>
            <person name="Wang S."/>
            <person name="He Q."/>
            <person name="Yu T."/>
            <person name="Li Q."/>
            <person name="Hong B."/>
        </authorList>
    </citation>
    <scope>NUCLEOTIDE SEQUENCE [LARGE SCALE GENOMIC DNA]</scope>
    <source>
        <strain evidence="3 4">C-1027</strain>
    </source>
</reference>
<proteinExistence type="predicted"/>
<sequence>MNTPRPQLRPWYRTAPRRRLLRRLPASRAARALFVLCATLLVAVTVAALAWLWFGTPYPQSDPDRIAVRLKGQAQRAYEEAALPGRPGVELGRVETGTCYYRGLRSVTHIDRGRSDVRSFGLDWQVTAVPEDVARSGLQRMRARLEAEGWTLVDTGVDDRPGFRFRNPAGEDDVQQVQHVDARWYRETGTYAVSAYAGCGKLPDGFDEYTWPERDWAPAPATGARVTPPAPRSATPR</sequence>